<reference evidence="2" key="1">
    <citation type="submission" date="2020-03" db="EMBL/GenBank/DDBJ databases">
        <title>The deep terrestrial virosphere.</title>
        <authorList>
            <person name="Holmfeldt K."/>
            <person name="Nilsson E."/>
            <person name="Simone D."/>
            <person name="Lopez-Fernandez M."/>
            <person name="Wu X."/>
            <person name="de Brujin I."/>
            <person name="Lundin D."/>
            <person name="Andersson A."/>
            <person name="Bertilsson S."/>
            <person name="Dopson M."/>
        </authorList>
    </citation>
    <scope>NUCLEOTIDE SEQUENCE</scope>
    <source>
        <strain evidence="2">MM415B08321</strain>
    </source>
</reference>
<evidence type="ECO:0000313" key="2">
    <source>
        <dbReference type="EMBL" id="QJA96500.1"/>
    </source>
</evidence>
<dbReference type="InterPro" id="IPR041657">
    <property type="entry name" value="HTH_17"/>
</dbReference>
<feature type="domain" description="Helix-turn-helix" evidence="1">
    <location>
        <begin position="12"/>
        <end position="59"/>
    </location>
</feature>
<evidence type="ECO:0000259" key="1">
    <source>
        <dbReference type="Pfam" id="PF12728"/>
    </source>
</evidence>
<organism evidence="2">
    <name type="scientific">viral metagenome</name>
    <dbReference type="NCBI Taxonomy" id="1070528"/>
    <lineage>
        <taxon>unclassified sequences</taxon>
        <taxon>metagenomes</taxon>
        <taxon>organismal metagenomes</taxon>
    </lineage>
</organism>
<name>A0A6M3LN97_9ZZZZ</name>
<dbReference type="InterPro" id="IPR010093">
    <property type="entry name" value="SinI_DNA-bd"/>
</dbReference>
<dbReference type="Pfam" id="PF12728">
    <property type="entry name" value="HTH_17"/>
    <property type="match status" value="1"/>
</dbReference>
<dbReference type="AlphaFoldDB" id="A0A6M3LN97"/>
<dbReference type="NCBIfam" id="TIGR01764">
    <property type="entry name" value="excise"/>
    <property type="match status" value="1"/>
</dbReference>
<gene>
    <name evidence="2" type="ORF">MM415B08321_0008</name>
</gene>
<proteinExistence type="predicted"/>
<dbReference type="GO" id="GO:0003677">
    <property type="term" value="F:DNA binding"/>
    <property type="evidence" value="ECO:0007669"/>
    <property type="project" value="InterPro"/>
</dbReference>
<protein>
    <submittedName>
        <fullName evidence="2">Putative DNA binding, helix-turn-helix domain containing protein</fullName>
    </submittedName>
</protein>
<sequence>MDDMERWKEETVLTLVEVVRVLRLSRNTIIRLVRDGKLNGKKVGKQWRISTSSVVNLLDQLEKSHG</sequence>
<accession>A0A6M3LN97</accession>
<dbReference type="EMBL" id="MT143406">
    <property type="protein sequence ID" value="QJA96500.1"/>
    <property type="molecule type" value="Genomic_DNA"/>
</dbReference>